<accession>E1K188</accession>
<dbReference type="EMBL" id="AECZ01000037">
    <property type="protein sequence ID" value="EFL49648.1"/>
    <property type="molecule type" value="Genomic_DNA"/>
</dbReference>
<dbReference type="Proteomes" id="UP000006250">
    <property type="component" value="Unassembled WGS sequence"/>
</dbReference>
<dbReference type="RefSeq" id="WP_005996312.1">
    <property type="nucleotide sequence ID" value="NZ_AECZ01000037.1"/>
</dbReference>
<dbReference type="STRING" id="596151.DesfrDRAFT_3638"/>
<dbReference type="OrthoDB" id="5790088at2"/>
<sequence length="502" mass="53214">MTDRIFTPETFDPAGPDEDFAVPKAFRGRGALAAMREGLWVPVASDGDTAVIWAARVNDALEATAKAALGVADARLVAADPAIVRHILNNTLDVCPGFPPEASRTDLAKVRTYLAARRSFLAGFRTTLARGRTGLAMFRTGIAFLTVVLVLLRVLGLGYTLPLEAIILCAGIFFIVDGVIWYLPARRASHRGMPDPVPLPDPELGNTGILAVSADPLWPCFRWLPAVPGARALRAAWGLLSPTARRRFLAMDRTSLALERTTLAELRSVMACSRTGLALGRTGIGVSGVGIAMIRQFHHGPWDVASFGLIGVGTIMALEGLAWYLPARRAGRMCQDAVCRAAACPSPRTMASPEAAPPPNPETPPPSWPEAAPGVLGSTGLALTRTTLAEERNVLARLRTQMARGRTGLSLIRTGNNAVAVGLGLLAWFGTGSTGWTIFNLVLIAGGVMLLTDGLRATLAARRARKATNVCTADFELAVPDYTMPEETWGRASAGLGGDNVA</sequence>
<reference evidence="3 4" key="1">
    <citation type="submission" date="2010-08" db="EMBL/GenBank/DDBJ databases">
        <title>The draft genome of Desulfovibrio fructosovorans JJ.</title>
        <authorList>
            <consortium name="US DOE Joint Genome Institute (JGI-PGF)"/>
            <person name="Lucas S."/>
            <person name="Copeland A."/>
            <person name="Lapidus A."/>
            <person name="Cheng J.-F."/>
            <person name="Bruce D."/>
            <person name="Goodwin L."/>
            <person name="Pitluck S."/>
            <person name="Land M.L."/>
            <person name="Hauser L."/>
            <person name="Chang Y.-J."/>
            <person name="Jeffries C."/>
            <person name="Wall J.D."/>
            <person name="Stahl D.A."/>
            <person name="Arkin A.P."/>
            <person name="Dehal P."/>
            <person name="Stolyar S.M."/>
            <person name="Hazen T.C."/>
            <person name="Woyke T.J."/>
        </authorList>
    </citation>
    <scope>NUCLEOTIDE SEQUENCE [LARGE SCALE GENOMIC DNA]</scope>
    <source>
        <strain evidence="3 4">JJ</strain>
    </source>
</reference>
<keyword evidence="2" id="KW-0472">Membrane</keyword>
<dbReference type="eggNOG" id="ENOG5031FG0">
    <property type="taxonomic scope" value="Bacteria"/>
</dbReference>
<keyword evidence="2" id="KW-1133">Transmembrane helix</keyword>
<feature type="transmembrane region" description="Helical" evidence="2">
    <location>
        <begin position="304"/>
        <end position="325"/>
    </location>
</feature>
<feature type="transmembrane region" description="Helical" evidence="2">
    <location>
        <begin position="436"/>
        <end position="455"/>
    </location>
</feature>
<evidence type="ECO:0000313" key="3">
    <source>
        <dbReference type="EMBL" id="EFL49648.1"/>
    </source>
</evidence>
<evidence type="ECO:0000256" key="1">
    <source>
        <dbReference type="SAM" id="MobiDB-lite"/>
    </source>
</evidence>
<evidence type="ECO:0000256" key="2">
    <source>
        <dbReference type="SAM" id="Phobius"/>
    </source>
</evidence>
<feature type="transmembrane region" description="Helical" evidence="2">
    <location>
        <begin position="140"/>
        <end position="159"/>
    </location>
</feature>
<keyword evidence="2" id="KW-0812">Transmembrane</keyword>
<protein>
    <submittedName>
        <fullName evidence="3">Uncharacterized protein</fullName>
    </submittedName>
</protein>
<dbReference type="AlphaFoldDB" id="E1K188"/>
<feature type="transmembrane region" description="Helical" evidence="2">
    <location>
        <begin position="277"/>
        <end position="298"/>
    </location>
</feature>
<name>E1K188_SOLFR</name>
<feature type="compositionally biased region" description="Pro residues" evidence="1">
    <location>
        <begin position="355"/>
        <end position="368"/>
    </location>
</feature>
<feature type="transmembrane region" description="Helical" evidence="2">
    <location>
        <begin position="411"/>
        <end position="430"/>
    </location>
</feature>
<organism evidence="3 4">
    <name type="scientific">Solidesulfovibrio fructosivorans JJ]</name>
    <dbReference type="NCBI Taxonomy" id="596151"/>
    <lineage>
        <taxon>Bacteria</taxon>
        <taxon>Pseudomonadati</taxon>
        <taxon>Thermodesulfobacteriota</taxon>
        <taxon>Desulfovibrionia</taxon>
        <taxon>Desulfovibrionales</taxon>
        <taxon>Desulfovibrionaceae</taxon>
        <taxon>Solidesulfovibrio</taxon>
    </lineage>
</organism>
<gene>
    <name evidence="3" type="ORF">DesfrDRAFT_3638</name>
</gene>
<evidence type="ECO:0000313" key="4">
    <source>
        <dbReference type="Proteomes" id="UP000006250"/>
    </source>
</evidence>
<feature type="region of interest" description="Disordered" evidence="1">
    <location>
        <begin position="348"/>
        <end position="368"/>
    </location>
</feature>
<comment type="caution">
    <text evidence="3">The sequence shown here is derived from an EMBL/GenBank/DDBJ whole genome shotgun (WGS) entry which is preliminary data.</text>
</comment>
<keyword evidence="4" id="KW-1185">Reference proteome</keyword>
<proteinExistence type="predicted"/>
<feature type="transmembrane region" description="Helical" evidence="2">
    <location>
        <begin position="165"/>
        <end position="183"/>
    </location>
</feature>